<evidence type="ECO:0008006" key="4">
    <source>
        <dbReference type="Google" id="ProtNLM"/>
    </source>
</evidence>
<dbReference type="InterPro" id="IPR029063">
    <property type="entry name" value="SAM-dependent_MTases_sf"/>
</dbReference>
<feature type="region of interest" description="Disordered" evidence="1">
    <location>
        <begin position="129"/>
        <end position="152"/>
    </location>
</feature>
<dbReference type="InterPro" id="IPR052356">
    <property type="entry name" value="Thiol_S-MT"/>
</dbReference>
<proteinExistence type="predicted"/>
<dbReference type="SUPFAM" id="SSF53335">
    <property type="entry name" value="S-adenosyl-L-methionine-dependent methyltransferases"/>
    <property type="match status" value="1"/>
</dbReference>
<dbReference type="Gene3D" id="3.40.50.150">
    <property type="entry name" value="Vaccinia Virus protein VP39"/>
    <property type="match status" value="1"/>
</dbReference>
<dbReference type="Pfam" id="PF13489">
    <property type="entry name" value="Methyltransf_23"/>
    <property type="match status" value="1"/>
</dbReference>
<dbReference type="Proteomes" id="UP000293360">
    <property type="component" value="Unassembled WGS sequence"/>
</dbReference>
<dbReference type="PANTHER" id="PTHR45036">
    <property type="entry name" value="METHYLTRANSFERASE LIKE 7B"/>
    <property type="match status" value="1"/>
</dbReference>
<evidence type="ECO:0000313" key="2">
    <source>
        <dbReference type="EMBL" id="RYO85157.1"/>
    </source>
</evidence>
<evidence type="ECO:0000256" key="1">
    <source>
        <dbReference type="SAM" id="MobiDB-lite"/>
    </source>
</evidence>
<keyword evidence="3" id="KW-1185">Reference proteome</keyword>
<dbReference type="PANTHER" id="PTHR45036:SF1">
    <property type="entry name" value="METHYLTRANSFERASE LIKE 7A"/>
    <property type="match status" value="1"/>
</dbReference>
<protein>
    <recommendedName>
        <fullName evidence="4">Methyltransferase type 11 domain-containing protein</fullName>
    </recommendedName>
</protein>
<dbReference type="AlphaFoldDB" id="A0A4V1X916"/>
<reference evidence="2 3" key="1">
    <citation type="submission" date="2018-06" db="EMBL/GenBank/DDBJ databases">
        <title>Complete Genomes of Monosporascus.</title>
        <authorList>
            <person name="Robinson A.J."/>
            <person name="Natvig D.O."/>
        </authorList>
    </citation>
    <scope>NUCLEOTIDE SEQUENCE [LARGE SCALE GENOMIC DNA]</scope>
    <source>
        <strain evidence="2 3">CBS 110550</strain>
    </source>
</reference>
<gene>
    <name evidence="2" type="ORF">DL764_009224</name>
</gene>
<accession>A0A4V1X916</accession>
<dbReference type="EMBL" id="QJNU01000822">
    <property type="protein sequence ID" value="RYO85157.1"/>
    <property type="molecule type" value="Genomic_DNA"/>
</dbReference>
<dbReference type="OrthoDB" id="540004at2759"/>
<name>A0A4V1X916_9PEZI</name>
<comment type="caution">
    <text evidence="2">The sequence shown here is derived from an EMBL/GenBank/DDBJ whole genome shotgun (WGS) entry which is preliminary data.</text>
</comment>
<evidence type="ECO:0000313" key="3">
    <source>
        <dbReference type="Proteomes" id="UP000293360"/>
    </source>
</evidence>
<dbReference type="STRING" id="155417.A0A4V1X916"/>
<sequence length="322" mass="36074">MSDSSLPVRTLAVLRGLLDPWLFLWQSAKRLPGTVPALLRADPGLRGALQLLSSPGRLRDAWFGRFWAAAGPGVQQGAEPLVLALLEGRVTGGRVVDTLLSPAVGGTVLEIGAGSGFWVHVFSDRYRRHRRQQQKPSDSGEGSRRNEDENENVITRVYGVEPNRAQHASLRRRVEAAGLADVYRIAPVGIEDLGDAEKWGRYDQGEGAGGIEKGSVDCIVSILCLCSIPDPERNIRELYGYLREGGRWYVYEHVRCDYGWHMRAYQRFLNLFWPVFIGGCQLCRPTVEWLREAGPWSHIDVGQPPHEEWYHAIPHQLGVFTK</sequence>
<organism evidence="2 3">
    <name type="scientific">Monosporascus ibericus</name>
    <dbReference type="NCBI Taxonomy" id="155417"/>
    <lineage>
        <taxon>Eukaryota</taxon>
        <taxon>Fungi</taxon>
        <taxon>Dikarya</taxon>
        <taxon>Ascomycota</taxon>
        <taxon>Pezizomycotina</taxon>
        <taxon>Sordariomycetes</taxon>
        <taxon>Xylariomycetidae</taxon>
        <taxon>Xylariales</taxon>
        <taxon>Xylariales incertae sedis</taxon>
        <taxon>Monosporascus</taxon>
    </lineage>
</organism>